<gene>
    <name evidence="2" type="ORF">PVK06_023702</name>
</gene>
<accession>A0ABR0PC78</accession>
<organism evidence="2 3">
    <name type="scientific">Gossypium arboreum</name>
    <name type="common">Tree cotton</name>
    <name type="synonym">Gossypium nanking</name>
    <dbReference type="NCBI Taxonomy" id="29729"/>
    <lineage>
        <taxon>Eukaryota</taxon>
        <taxon>Viridiplantae</taxon>
        <taxon>Streptophyta</taxon>
        <taxon>Embryophyta</taxon>
        <taxon>Tracheophyta</taxon>
        <taxon>Spermatophyta</taxon>
        <taxon>Magnoliopsida</taxon>
        <taxon>eudicotyledons</taxon>
        <taxon>Gunneridae</taxon>
        <taxon>Pentapetalae</taxon>
        <taxon>rosids</taxon>
        <taxon>malvids</taxon>
        <taxon>Malvales</taxon>
        <taxon>Malvaceae</taxon>
        <taxon>Malvoideae</taxon>
        <taxon>Gossypium</taxon>
    </lineage>
</organism>
<reference evidence="2 3" key="1">
    <citation type="submission" date="2023-03" db="EMBL/GenBank/DDBJ databases">
        <title>WGS of Gossypium arboreum.</title>
        <authorList>
            <person name="Yu D."/>
        </authorList>
    </citation>
    <scope>NUCLEOTIDE SEQUENCE [LARGE SCALE GENOMIC DNA]</scope>
    <source>
        <tissue evidence="2">Leaf</tissue>
    </source>
</reference>
<evidence type="ECO:0000313" key="3">
    <source>
        <dbReference type="Proteomes" id="UP001358586"/>
    </source>
</evidence>
<protein>
    <submittedName>
        <fullName evidence="2">Uncharacterized protein</fullName>
    </submittedName>
</protein>
<name>A0ABR0PC78_GOSAR</name>
<feature type="compositionally biased region" description="Basic and acidic residues" evidence="1">
    <location>
        <begin position="108"/>
        <end position="127"/>
    </location>
</feature>
<proteinExistence type="predicted"/>
<feature type="compositionally biased region" description="Basic residues" evidence="1">
    <location>
        <begin position="137"/>
        <end position="149"/>
    </location>
</feature>
<evidence type="ECO:0000313" key="2">
    <source>
        <dbReference type="EMBL" id="KAK5818757.1"/>
    </source>
</evidence>
<dbReference type="EMBL" id="JARKNE010000007">
    <property type="protein sequence ID" value="KAK5818757.1"/>
    <property type="molecule type" value="Genomic_DNA"/>
</dbReference>
<evidence type="ECO:0000256" key="1">
    <source>
        <dbReference type="SAM" id="MobiDB-lite"/>
    </source>
</evidence>
<keyword evidence="3" id="KW-1185">Reference proteome</keyword>
<dbReference type="Proteomes" id="UP001358586">
    <property type="component" value="Chromosome 7"/>
</dbReference>
<comment type="caution">
    <text evidence="2">The sequence shown here is derived from an EMBL/GenBank/DDBJ whole genome shotgun (WGS) entry which is preliminary data.</text>
</comment>
<feature type="region of interest" description="Disordered" evidence="1">
    <location>
        <begin position="98"/>
        <end position="149"/>
    </location>
</feature>
<sequence>MPYADPRIQECSLAEFLANHNIWHVKVPLVIFAMIEIHESNLVMQQFGCTQRILSPPEELDDLYKIDLRGRLKEYWLHSTRSISRCGSIASLFYRGESSSQPLTQPEGIHDRWLGHDQVQPKRKETKSAINPDMHTKLKKKSRSSRQTQ</sequence>